<dbReference type="PROSITE" id="PS50990">
    <property type="entry name" value="PEPTIDASE_C39"/>
    <property type="match status" value="1"/>
</dbReference>
<dbReference type="Pfam" id="PF03412">
    <property type="entry name" value="Peptidase_C39"/>
    <property type="match status" value="1"/>
</dbReference>
<sequence>MKLTRQLCCAMASLLLTGSTLSAHAGQVAIANRFGNFQVEVKSLQEKGWDRVIQQQYDFSCGSASVATLLTFHYQRETTEAEVFESMIRAGDAEQIQQHGFSMLDMKRYLDSQGLNADGFRISLDDFLRIGVPAITMIDTMGYKHFVVVKGIDDDNILVGDPAAGTQVVPREHFETLWNGSVLGVREEIEIARNYFNHEQDWAVRPDSPLSRGVNRTNIGSSLLTLPASNEMGR</sequence>
<dbReference type="GO" id="GO:0006508">
    <property type="term" value="P:proteolysis"/>
    <property type="evidence" value="ECO:0007669"/>
    <property type="project" value="InterPro"/>
</dbReference>
<dbReference type="STRING" id="416873.SAMN04487951_1246"/>
<feature type="chain" id="PRO_5011581019" description="Peptidase C39 domain-containing protein" evidence="1">
    <location>
        <begin position="26"/>
        <end position="234"/>
    </location>
</feature>
<gene>
    <name evidence="3" type="ORF">SAMN04487951_1246</name>
</gene>
<accession>A0A1H0J547</accession>
<organism evidence="3 4">
    <name type="scientific">Vreelandella arcis</name>
    <dbReference type="NCBI Taxonomy" id="416873"/>
    <lineage>
        <taxon>Bacteria</taxon>
        <taxon>Pseudomonadati</taxon>
        <taxon>Pseudomonadota</taxon>
        <taxon>Gammaproteobacteria</taxon>
        <taxon>Oceanospirillales</taxon>
        <taxon>Halomonadaceae</taxon>
        <taxon>Vreelandella</taxon>
    </lineage>
</organism>
<dbReference type="GO" id="GO:0008233">
    <property type="term" value="F:peptidase activity"/>
    <property type="evidence" value="ECO:0007669"/>
    <property type="project" value="InterPro"/>
</dbReference>
<reference evidence="4" key="1">
    <citation type="submission" date="2016-10" db="EMBL/GenBank/DDBJ databases">
        <authorList>
            <person name="Varghese N."/>
            <person name="Submissions S."/>
        </authorList>
    </citation>
    <scope>NUCLEOTIDE SEQUENCE [LARGE SCALE GENOMIC DNA]</scope>
    <source>
        <strain evidence="4">CGMCC 1.6494</strain>
    </source>
</reference>
<keyword evidence="1" id="KW-0732">Signal</keyword>
<feature type="signal peptide" evidence="1">
    <location>
        <begin position="1"/>
        <end position="25"/>
    </location>
</feature>
<evidence type="ECO:0000256" key="1">
    <source>
        <dbReference type="SAM" id="SignalP"/>
    </source>
</evidence>
<dbReference type="CDD" id="cd02423">
    <property type="entry name" value="Peptidase_C39G"/>
    <property type="match status" value="1"/>
</dbReference>
<dbReference type="InterPro" id="IPR005074">
    <property type="entry name" value="Peptidase_C39"/>
</dbReference>
<dbReference type="GO" id="GO:0005524">
    <property type="term" value="F:ATP binding"/>
    <property type="evidence" value="ECO:0007669"/>
    <property type="project" value="InterPro"/>
</dbReference>
<dbReference type="AlphaFoldDB" id="A0A1H0J547"/>
<evidence type="ECO:0000259" key="2">
    <source>
        <dbReference type="PROSITE" id="PS50990"/>
    </source>
</evidence>
<protein>
    <recommendedName>
        <fullName evidence="2">Peptidase C39 domain-containing protein</fullName>
    </recommendedName>
</protein>
<name>A0A1H0J547_9GAMM</name>
<keyword evidence="4" id="KW-1185">Reference proteome</keyword>
<dbReference type="Proteomes" id="UP000199677">
    <property type="component" value="Unassembled WGS sequence"/>
</dbReference>
<proteinExistence type="predicted"/>
<evidence type="ECO:0000313" key="4">
    <source>
        <dbReference type="Proteomes" id="UP000199677"/>
    </source>
</evidence>
<dbReference type="RefSeq" id="WP_211605202.1">
    <property type="nucleotide sequence ID" value="NZ_FNII01000024.1"/>
</dbReference>
<feature type="domain" description="Peptidase C39" evidence="2">
    <location>
        <begin position="54"/>
        <end position="185"/>
    </location>
</feature>
<evidence type="ECO:0000313" key="3">
    <source>
        <dbReference type="EMBL" id="SDO38844.1"/>
    </source>
</evidence>
<dbReference type="GO" id="GO:0016020">
    <property type="term" value="C:membrane"/>
    <property type="evidence" value="ECO:0007669"/>
    <property type="project" value="InterPro"/>
</dbReference>
<dbReference type="Gene3D" id="3.90.70.10">
    <property type="entry name" value="Cysteine proteinases"/>
    <property type="match status" value="1"/>
</dbReference>
<dbReference type="EMBL" id="FNII01000024">
    <property type="protein sequence ID" value="SDO38844.1"/>
    <property type="molecule type" value="Genomic_DNA"/>
</dbReference>